<protein>
    <submittedName>
        <fullName evidence="1">Uncharacterized protein</fullName>
    </submittedName>
</protein>
<dbReference type="RefSeq" id="WP_127336396.1">
    <property type="nucleotide sequence ID" value="NZ_QWDM01000001.1"/>
</dbReference>
<organism evidence="1 2">
    <name type="scientific">Flavobacterium cupreum</name>
    <dbReference type="NCBI Taxonomy" id="2133766"/>
    <lineage>
        <taxon>Bacteria</taxon>
        <taxon>Pseudomonadati</taxon>
        <taxon>Bacteroidota</taxon>
        <taxon>Flavobacteriia</taxon>
        <taxon>Flavobacteriales</taxon>
        <taxon>Flavobacteriaceae</taxon>
        <taxon>Flavobacterium</taxon>
    </lineage>
</organism>
<dbReference type="SUPFAM" id="SSF48208">
    <property type="entry name" value="Six-hairpin glycosidases"/>
    <property type="match status" value="1"/>
</dbReference>
<gene>
    <name evidence="1" type="ORF">D0817_00295</name>
</gene>
<reference evidence="2" key="1">
    <citation type="journal article" date="2019" name="Syst. Appl. Microbiol.">
        <title>Flavobacterium circumlabens sp. nov. and Flavobacterium cupreum sp. nov., two psychrotrophic species isolated from Antarctic environmental samples.</title>
        <authorList>
            <person name="Kralova S."/>
            <person name="Busse H.-J."/>
            <person name="Svec P."/>
            <person name="Maslanova I."/>
            <person name="Stankova E."/>
            <person name="Bartak M."/>
            <person name="Sedlacek I."/>
        </authorList>
    </citation>
    <scope>NUCLEOTIDE SEQUENCE [LARGE SCALE GENOMIC DNA]</scope>
    <source>
        <strain evidence="2">CCM 8825</strain>
    </source>
</reference>
<dbReference type="EMBL" id="QWDM01000001">
    <property type="protein sequence ID" value="RUT72101.1"/>
    <property type="molecule type" value="Genomic_DNA"/>
</dbReference>
<keyword evidence="2" id="KW-1185">Reference proteome</keyword>
<evidence type="ECO:0000313" key="2">
    <source>
        <dbReference type="Proteomes" id="UP000288102"/>
    </source>
</evidence>
<proteinExistence type="predicted"/>
<dbReference type="InterPro" id="IPR008928">
    <property type="entry name" value="6-hairpin_glycosidase_sf"/>
</dbReference>
<comment type="caution">
    <text evidence="1">The sequence shown here is derived from an EMBL/GenBank/DDBJ whole genome shotgun (WGS) entry which is preliminary data.</text>
</comment>
<accession>A0A434ACK1</accession>
<dbReference type="AlphaFoldDB" id="A0A434ACK1"/>
<sequence length="729" mass="83177">MHTISPWAATVHADLENNNVIWEKKCKEYTFQAFNTGDSIWIVAHWPDRGKMAFRAAFGLNSYFEVTNLLDDGELLVINLETRLGKYEVCVTFPDSEAALLHYTTSFKAAMPLLIPFWPRDIIAVTQQGDVENTNGKIHMNQAGSRSGILFASVTKPKTGSVFYFQNLTSISPYCEATQTSLADTVGGTWPEIGFQLPVTNEKPLPSDKAYIISDAYVLFSDTIIDNEITETQQFLNNLAQVYTVLPHPEVLYHNWPEITQNCLTDLDQSKGCWTQTKGISYLNAYLCDYDTPAEVMVQLAVLMPLNELKDWYGETPPVYTDLLNAIDSFYDPKIKTINRWLPELLEQLDKSEEQKKEMVMDSWYLHHPLMNLARLALNGEKKAEELLLKSIDFAIKVAHHFDYQWPVFYKMDTLEVVKKETVPGKGGEKDVPGSYAHLMLLLFRLTKDKRYLREAEKAVKKLVGCGFDILYQANNTAFAAGALLELHKITNQQEYLDLSYACLACLFKNMQIWDCQYGYGKNYPNYFSVFPLNDAPYTAAYEEMEVYAGLSEYLIQSESINLLPSLKILIPEFLKYAISRFPYYYPTKLSQEMISDEVKTGEIVKDLWIPLEDLYSGWEKSGQVGQEVYGAGVGFGILTRQYHKVKNEEFLLFSDYPITNTRKSKQTLTFTVLGTDDFECNLKILIPEKRTLKMEVSVHKGKILPTEKTAGLLSYKIPGGSRVTMIWQ</sequence>
<name>A0A434ACK1_9FLAO</name>
<dbReference type="GO" id="GO:0005975">
    <property type="term" value="P:carbohydrate metabolic process"/>
    <property type="evidence" value="ECO:0007669"/>
    <property type="project" value="InterPro"/>
</dbReference>
<dbReference type="Proteomes" id="UP000288102">
    <property type="component" value="Unassembled WGS sequence"/>
</dbReference>
<evidence type="ECO:0000313" key="1">
    <source>
        <dbReference type="EMBL" id="RUT72101.1"/>
    </source>
</evidence>
<dbReference type="OrthoDB" id="7520791at2"/>